<comment type="caution">
    <text evidence="2">The sequence shown here is derived from an EMBL/GenBank/DDBJ whole genome shotgun (WGS) entry which is preliminary data.</text>
</comment>
<evidence type="ECO:0000313" key="2">
    <source>
        <dbReference type="EMBL" id="MPC41414.1"/>
    </source>
</evidence>
<protein>
    <submittedName>
        <fullName evidence="2">Uncharacterized protein</fullName>
    </submittedName>
</protein>
<proteinExistence type="predicted"/>
<accession>A0A5B7FAB0</accession>
<reference evidence="2 3" key="1">
    <citation type="submission" date="2019-05" db="EMBL/GenBank/DDBJ databases">
        <title>Another draft genome of Portunus trituberculatus and its Hox gene families provides insights of decapod evolution.</title>
        <authorList>
            <person name="Jeong J.-H."/>
            <person name="Song I."/>
            <person name="Kim S."/>
            <person name="Choi T."/>
            <person name="Kim D."/>
            <person name="Ryu S."/>
            <person name="Kim W."/>
        </authorList>
    </citation>
    <scope>NUCLEOTIDE SEQUENCE [LARGE SCALE GENOMIC DNA]</scope>
    <source>
        <tissue evidence="2">Muscle</tissue>
    </source>
</reference>
<evidence type="ECO:0000256" key="1">
    <source>
        <dbReference type="SAM" id="MobiDB-lite"/>
    </source>
</evidence>
<gene>
    <name evidence="2" type="ORF">E2C01_035003</name>
</gene>
<feature type="region of interest" description="Disordered" evidence="1">
    <location>
        <begin position="41"/>
        <end position="71"/>
    </location>
</feature>
<organism evidence="2 3">
    <name type="scientific">Portunus trituberculatus</name>
    <name type="common">Swimming crab</name>
    <name type="synonym">Neptunus trituberculatus</name>
    <dbReference type="NCBI Taxonomy" id="210409"/>
    <lineage>
        <taxon>Eukaryota</taxon>
        <taxon>Metazoa</taxon>
        <taxon>Ecdysozoa</taxon>
        <taxon>Arthropoda</taxon>
        <taxon>Crustacea</taxon>
        <taxon>Multicrustacea</taxon>
        <taxon>Malacostraca</taxon>
        <taxon>Eumalacostraca</taxon>
        <taxon>Eucarida</taxon>
        <taxon>Decapoda</taxon>
        <taxon>Pleocyemata</taxon>
        <taxon>Brachyura</taxon>
        <taxon>Eubrachyura</taxon>
        <taxon>Portunoidea</taxon>
        <taxon>Portunidae</taxon>
        <taxon>Portuninae</taxon>
        <taxon>Portunus</taxon>
    </lineage>
</organism>
<evidence type="ECO:0000313" key="3">
    <source>
        <dbReference type="Proteomes" id="UP000324222"/>
    </source>
</evidence>
<name>A0A5B7FAB0_PORTR</name>
<dbReference type="EMBL" id="VSRR010005049">
    <property type="protein sequence ID" value="MPC41414.1"/>
    <property type="molecule type" value="Genomic_DNA"/>
</dbReference>
<keyword evidence="3" id="KW-1185">Reference proteome</keyword>
<sequence length="71" mass="8048">MTFNSQRPYHTIALFLRYRVMQQHIQRHVAGNNSTWHLTKDINDASLAPGQPNTKTDTAEGAKSPNIDDIN</sequence>
<dbReference type="AlphaFoldDB" id="A0A5B7FAB0"/>
<dbReference type="Proteomes" id="UP000324222">
    <property type="component" value="Unassembled WGS sequence"/>
</dbReference>